<dbReference type="Proteomes" id="UP001652642">
    <property type="component" value="Chromosome 2"/>
</dbReference>
<evidence type="ECO:0000256" key="4">
    <source>
        <dbReference type="ARBA" id="ARBA00022525"/>
    </source>
</evidence>
<reference evidence="16" key="1">
    <citation type="submission" date="2025-05" db="UniProtKB">
        <authorList>
            <consortium name="RefSeq"/>
        </authorList>
    </citation>
    <scope>NUCLEOTIDE SEQUENCE [LARGE SCALE GENOMIC DNA]</scope>
</reference>
<evidence type="ECO:0000256" key="6">
    <source>
        <dbReference type="ARBA" id="ARBA00022674"/>
    </source>
</evidence>
<dbReference type="GO" id="GO:0005576">
    <property type="term" value="C:extracellular region"/>
    <property type="evidence" value="ECO:0007669"/>
    <property type="project" value="UniProtKB-SubCell"/>
</dbReference>
<protein>
    <recommendedName>
        <fullName evidence="3">Beta-2-glycoprotein 1</fullName>
    </recommendedName>
    <alternativeName>
        <fullName evidence="11">Apolipoprotein H</fullName>
    </alternativeName>
    <alternativeName>
        <fullName evidence="12">Beta-2-glycoprotein I</fullName>
    </alternativeName>
</protein>
<dbReference type="InterPro" id="IPR015104">
    <property type="entry name" value="Sushi_2"/>
</dbReference>
<keyword evidence="16" id="KW-1185">Reference proteome</keyword>
<keyword evidence="7 14" id="KW-0732">Signal</keyword>
<feature type="disulfide bond" evidence="13">
    <location>
        <begin position="23"/>
        <end position="66"/>
    </location>
</feature>
<dbReference type="KEGG" id="pvt:110085889"/>
<feature type="disulfide bond" evidence="13">
    <location>
        <begin position="110"/>
        <end position="137"/>
    </location>
</feature>
<keyword evidence="6" id="KW-0358">Heparin-binding</keyword>
<keyword evidence="4" id="KW-0964">Secreted</keyword>
<dbReference type="Pfam" id="PF00084">
    <property type="entry name" value="Sushi"/>
    <property type="match status" value="4"/>
</dbReference>
<feature type="domain" description="Sushi" evidence="15">
    <location>
        <begin position="140"/>
        <end position="202"/>
    </location>
</feature>
<dbReference type="GO" id="GO:0008201">
    <property type="term" value="F:heparin binding"/>
    <property type="evidence" value="ECO:0007669"/>
    <property type="project" value="UniProtKB-KW"/>
</dbReference>
<dbReference type="GeneID" id="110085889"/>
<feature type="domain" description="Sushi" evidence="15">
    <location>
        <begin position="21"/>
        <end position="81"/>
    </location>
</feature>
<organism evidence="16 17">
    <name type="scientific">Pogona vitticeps</name>
    <name type="common">central bearded dragon</name>
    <dbReference type="NCBI Taxonomy" id="103695"/>
    <lineage>
        <taxon>Eukaryota</taxon>
        <taxon>Metazoa</taxon>
        <taxon>Chordata</taxon>
        <taxon>Craniata</taxon>
        <taxon>Vertebrata</taxon>
        <taxon>Euteleostomi</taxon>
        <taxon>Lepidosauria</taxon>
        <taxon>Squamata</taxon>
        <taxon>Bifurcata</taxon>
        <taxon>Unidentata</taxon>
        <taxon>Episquamata</taxon>
        <taxon>Toxicofera</taxon>
        <taxon>Iguania</taxon>
        <taxon>Acrodonta</taxon>
        <taxon>Agamidae</taxon>
        <taxon>Amphibolurinae</taxon>
        <taxon>Pogona</taxon>
    </lineage>
</organism>
<evidence type="ECO:0000256" key="10">
    <source>
        <dbReference type="ARBA" id="ARBA00023180"/>
    </source>
</evidence>
<dbReference type="Gene3D" id="2.10.70.10">
    <property type="entry name" value="Complement Module, domain 1"/>
    <property type="match status" value="5"/>
</dbReference>
<dbReference type="SMART" id="SM00032">
    <property type="entry name" value="CCP"/>
    <property type="match status" value="4"/>
</dbReference>
<dbReference type="PANTHER" id="PTHR45656">
    <property type="entry name" value="PROTEIN CBR-CLEC-78"/>
    <property type="match status" value="1"/>
</dbReference>
<dbReference type="SUPFAM" id="SSF57535">
    <property type="entry name" value="Complement control module/SCR domain"/>
    <property type="match status" value="5"/>
</dbReference>
<feature type="domain" description="Sushi" evidence="15">
    <location>
        <begin position="82"/>
        <end position="139"/>
    </location>
</feature>
<evidence type="ECO:0000313" key="16">
    <source>
        <dbReference type="Proteomes" id="UP001652642"/>
    </source>
</evidence>
<feature type="signal peptide" evidence="14">
    <location>
        <begin position="1"/>
        <end position="19"/>
    </location>
</feature>
<sequence length="350" mass="39138">MTPVLLILWAGALTYPILAAPACSRPPQVPFATVDVFKAEYNVGEEITYQCNPGYIARSGSRKYICPLSGRWPSILLTCIPRKCLYPGPLVNGNIQHTDLSYPNSVNFSCDPGYNLQGPKTSHCQADGQWSAKLPQCQPVICPPPPVSEFSALLYHRFKPGNISVFQDKIKFDCLSPLALIGNEIAFCQADGSWSAIPECRRVECPRPQEIENGFINFALRRSFIYKDTVSYGCNDPYVLEGPVDSRCEKTGQWSAKPTCRASCQIPVKRATVLYNDQKVKVQDHLQNGIRHAETIWFFCKNKEHHCSYTAPAQCIDGVLTPPECFKERSWFASVFKTDIADLTPCENIN</sequence>
<dbReference type="CDD" id="cd00033">
    <property type="entry name" value="CCP"/>
    <property type="match status" value="4"/>
</dbReference>
<feature type="domain" description="Sushi" evidence="15">
    <location>
        <begin position="203"/>
        <end position="262"/>
    </location>
</feature>
<dbReference type="RefSeq" id="XP_020662110.1">
    <property type="nucleotide sequence ID" value="XM_020806451.2"/>
</dbReference>
<dbReference type="Pfam" id="PF09014">
    <property type="entry name" value="Sushi_2"/>
    <property type="match status" value="1"/>
</dbReference>
<comment type="subcellular location">
    <subcellularLocation>
        <location evidence="2">Secreted</location>
    </subcellularLocation>
</comment>
<dbReference type="PROSITE" id="PS50923">
    <property type="entry name" value="SUSHI"/>
    <property type="match status" value="4"/>
</dbReference>
<dbReference type="OrthoDB" id="6103690at2759"/>
<dbReference type="InParanoid" id="A0A6J0US67"/>
<dbReference type="CTD" id="350"/>
<evidence type="ECO:0000256" key="14">
    <source>
        <dbReference type="SAM" id="SignalP"/>
    </source>
</evidence>
<evidence type="ECO:0000256" key="12">
    <source>
        <dbReference type="ARBA" id="ARBA00033414"/>
    </source>
</evidence>
<evidence type="ECO:0000313" key="17">
    <source>
        <dbReference type="RefSeq" id="XP_020662110.1"/>
    </source>
</evidence>
<dbReference type="InterPro" id="IPR000436">
    <property type="entry name" value="Sushi_SCR_CCP_dom"/>
</dbReference>
<evidence type="ECO:0000256" key="5">
    <source>
        <dbReference type="ARBA" id="ARBA00022659"/>
    </source>
</evidence>
<evidence type="ECO:0000256" key="1">
    <source>
        <dbReference type="ARBA" id="ARBA00003651"/>
    </source>
</evidence>
<feature type="chain" id="PRO_5026972060" description="Beta-2-glycoprotein 1" evidence="14">
    <location>
        <begin position="20"/>
        <end position="350"/>
    </location>
</feature>
<keyword evidence="10" id="KW-0325">Glycoprotein</keyword>
<evidence type="ECO:0000256" key="11">
    <source>
        <dbReference type="ARBA" id="ARBA00029855"/>
    </source>
</evidence>
<evidence type="ECO:0000256" key="8">
    <source>
        <dbReference type="ARBA" id="ARBA00022737"/>
    </source>
</evidence>
<reference evidence="17" key="2">
    <citation type="submission" date="2025-08" db="UniProtKB">
        <authorList>
            <consortium name="RefSeq"/>
        </authorList>
    </citation>
    <scope>IDENTIFICATION</scope>
</reference>
<keyword evidence="5 13" id="KW-0768">Sushi</keyword>
<evidence type="ECO:0000259" key="15">
    <source>
        <dbReference type="PROSITE" id="PS50923"/>
    </source>
</evidence>
<dbReference type="InterPro" id="IPR051277">
    <property type="entry name" value="SEZ6_CSMD_C4BPB_Regulators"/>
</dbReference>
<comment type="function">
    <text evidence="1">Binds to various kinds of negatively charged substances such as heparin, phospholipids, and dextran sulfate. May prevent activation of the intrinsic blood coagulation cascade by binding to phospholipids on the surface of damaged cells.</text>
</comment>
<name>A0A6J0US67_9SAUR</name>
<dbReference type="FunFam" id="2.10.70.10:FF:000014">
    <property type="entry name" value="Membrane cofactor protein"/>
    <property type="match status" value="1"/>
</dbReference>
<evidence type="ECO:0000256" key="13">
    <source>
        <dbReference type="PROSITE-ProRule" id="PRU00302"/>
    </source>
</evidence>
<evidence type="ECO:0000256" key="3">
    <source>
        <dbReference type="ARBA" id="ARBA00020104"/>
    </source>
</evidence>
<dbReference type="InterPro" id="IPR035976">
    <property type="entry name" value="Sushi/SCR/CCP_sf"/>
</dbReference>
<dbReference type="PANTHER" id="PTHR45656:SF4">
    <property type="entry name" value="PROTEIN CBR-CLEC-78"/>
    <property type="match status" value="1"/>
</dbReference>
<keyword evidence="8" id="KW-0677">Repeat</keyword>
<feature type="disulfide bond" evidence="13">
    <location>
        <begin position="205"/>
        <end position="248"/>
    </location>
</feature>
<comment type="caution">
    <text evidence="13">Lacks conserved residue(s) required for the propagation of feature annotation.</text>
</comment>
<keyword evidence="9 13" id="KW-1015">Disulfide bond</keyword>
<evidence type="ECO:0000256" key="9">
    <source>
        <dbReference type="ARBA" id="ARBA00023157"/>
    </source>
</evidence>
<evidence type="ECO:0000256" key="2">
    <source>
        <dbReference type="ARBA" id="ARBA00004613"/>
    </source>
</evidence>
<proteinExistence type="predicted"/>
<evidence type="ECO:0000256" key="7">
    <source>
        <dbReference type="ARBA" id="ARBA00022729"/>
    </source>
</evidence>
<dbReference type="AlphaFoldDB" id="A0A6J0US67"/>
<gene>
    <name evidence="17" type="primary">APOH</name>
</gene>
<accession>A0A6J0US67</accession>